<dbReference type="RefSeq" id="WP_286652083.1">
    <property type="nucleotide sequence ID" value="NZ_JACAGK010000059.1"/>
</dbReference>
<keyword evidence="1" id="KW-0472">Membrane</keyword>
<keyword evidence="3" id="KW-1185">Reference proteome</keyword>
<evidence type="ECO:0000313" key="3">
    <source>
        <dbReference type="Proteomes" id="UP001170954"/>
    </source>
</evidence>
<feature type="transmembrane region" description="Helical" evidence="1">
    <location>
        <begin position="32"/>
        <end position="49"/>
    </location>
</feature>
<organism evidence="2 3">
    <name type="scientific">Sphingobacterium hotanense</name>
    <dbReference type="NCBI Taxonomy" id="649196"/>
    <lineage>
        <taxon>Bacteria</taxon>
        <taxon>Pseudomonadati</taxon>
        <taxon>Bacteroidota</taxon>
        <taxon>Sphingobacteriia</taxon>
        <taxon>Sphingobacteriales</taxon>
        <taxon>Sphingobacteriaceae</taxon>
        <taxon>Sphingobacterium</taxon>
    </lineage>
</organism>
<name>A0ABT7NRN9_9SPHI</name>
<comment type="caution">
    <text evidence="2">The sequence shown here is derived from an EMBL/GenBank/DDBJ whole genome shotgun (WGS) entry which is preliminary data.</text>
</comment>
<evidence type="ECO:0000313" key="2">
    <source>
        <dbReference type="EMBL" id="MDM1049836.1"/>
    </source>
</evidence>
<reference evidence="2" key="2">
    <citation type="journal article" date="2022" name="Sci. Total Environ.">
        <title>Prevalence, transmission, and molecular epidemiology of tet(X)-positive bacteria among humans, animals, and environmental niches in China: An epidemiological, and genomic-based study.</title>
        <authorList>
            <person name="Dong N."/>
            <person name="Zeng Y."/>
            <person name="Cai C."/>
            <person name="Sun C."/>
            <person name="Lu J."/>
            <person name="Liu C."/>
            <person name="Zhou H."/>
            <person name="Sun Q."/>
            <person name="Shu L."/>
            <person name="Wang H."/>
            <person name="Wang Y."/>
            <person name="Wang S."/>
            <person name="Wu C."/>
            <person name="Chan E.W."/>
            <person name="Chen G."/>
            <person name="Shen Z."/>
            <person name="Chen S."/>
            <person name="Zhang R."/>
        </authorList>
    </citation>
    <scope>NUCLEOTIDE SEQUENCE</scope>
    <source>
        <strain evidence="2">R1692</strain>
    </source>
</reference>
<evidence type="ECO:0000256" key="1">
    <source>
        <dbReference type="SAM" id="Phobius"/>
    </source>
</evidence>
<keyword evidence="1" id="KW-1133">Transmembrane helix</keyword>
<sequence>MNNFQRFFLAPLIYSLFMFVFFLFQYGPIKSILGGIMAGLMFGIFYYFYQTNRIKKELTKDGLDKEQVKLFNGANYVTKNDSQAVR</sequence>
<reference evidence="2" key="1">
    <citation type="submission" date="2020-06" db="EMBL/GenBank/DDBJ databases">
        <authorList>
            <person name="Dong N."/>
        </authorList>
    </citation>
    <scope>NUCLEOTIDE SEQUENCE</scope>
    <source>
        <strain evidence="2">R1692</strain>
    </source>
</reference>
<accession>A0ABT7NRN9</accession>
<proteinExistence type="predicted"/>
<gene>
    <name evidence="2" type="ORF">HX018_16475</name>
</gene>
<dbReference type="EMBL" id="JACAGK010000059">
    <property type="protein sequence ID" value="MDM1049836.1"/>
    <property type="molecule type" value="Genomic_DNA"/>
</dbReference>
<protein>
    <recommendedName>
        <fullName evidence="4">SoxR reducing system RseC family protein</fullName>
    </recommendedName>
</protein>
<evidence type="ECO:0008006" key="4">
    <source>
        <dbReference type="Google" id="ProtNLM"/>
    </source>
</evidence>
<dbReference type="Proteomes" id="UP001170954">
    <property type="component" value="Unassembled WGS sequence"/>
</dbReference>
<keyword evidence="1" id="KW-0812">Transmembrane</keyword>
<feature type="transmembrane region" description="Helical" evidence="1">
    <location>
        <begin position="7"/>
        <end position="26"/>
    </location>
</feature>